<dbReference type="Proteomes" id="UP000094043">
    <property type="component" value="Chromosome 2"/>
</dbReference>
<dbReference type="GeneID" id="91085863"/>
<name>A0AAJ8JQI1_9TREE</name>
<dbReference type="RefSeq" id="XP_066067186.1">
    <property type="nucleotide sequence ID" value="XM_066211089.1"/>
</dbReference>
<dbReference type="KEGG" id="cdep:91085863"/>
<sequence>MIDPALASQSQPSLLAEGNSAGNPIALHSVIEENDASMDEASANVTSENQNVGSVLSSSRENFQNAVAGPSTYTPDPTLVSIDSVSFPAVTSVLTIDMTGNLVSPVPPRGPFISRKVAEESVRAFALANNFDIIVTHSDVHRHVVTLSCVRGGRYRCTRGPGHEQLRQRGKRTGKTGCQWRVTLRDEDYKPPEDHQGPFYVQEDMKESWIFTPVTDLINTHNHPPILPKDNPKARHRTITPKVKELIYREMIKGIPTRQIWEKVQKEYPNCLASLVDVKNIIGRKKKELSSI</sequence>
<keyword evidence="2" id="KW-1185">Reference proteome</keyword>
<evidence type="ECO:0000313" key="1">
    <source>
        <dbReference type="EMBL" id="WVN86486.1"/>
    </source>
</evidence>
<reference evidence="1" key="2">
    <citation type="journal article" date="2022" name="Elife">
        <title>Obligate sexual reproduction of a homothallic fungus closely related to the Cryptococcus pathogenic species complex.</title>
        <authorList>
            <person name="Passer A.R."/>
            <person name="Clancey S.A."/>
            <person name="Shea T."/>
            <person name="David-Palma M."/>
            <person name="Averette A.F."/>
            <person name="Boekhout T."/>
            <person name="Porcel B.M."/>
            <person name="Nowrousian M."/>
            <person name="Cuomo C.A."/>
            <person name="Sun S."/>
            <person name="Heitman J."/>
            <person name="Coelho M.A."/>
        </authorList>
    </citation>
    <scope>NUCLEOTIDE SEQUENCE</scope>
    <source>
        <strain evidence="1">CBS 7841</strain>
    </source>
</reference>
<reference evidence="1" key="3">
    <citation type="submission" date="2024-01" db="EMBL/GenBank/DDBJ databases">
        <authorList>
            <person name="Coelho M.A."/>
            <person name="David-Palma M."/>
            <person name="Shea T."/>
            <person name="Sun S."/>
            <person name="Cuomo C.A."/>
            <person name="Heitman J."/>
        </authorList>
    </citation>
    <scope>NUCLEOTIDE SEQUENCE</scope>
    <source>
        <strain evidence="1">CBS 7841</strain>
    </source>
</reference>
<dbReference type="AlphaFoldDB" id="A0AAJ8JQI1"/>
<dbReference type="EMBL" id="CP143785">
    <property type="protein sequence ID" value="WVN86486.1"/>
    <property type="molecule type" value="Genomic_DNA"/>
</dbReference>
<accession>A0AAJ8JQI1</accession>
<gene>
    <name evidence="1" type="ORF">L203_101650</name>
</gene>
<protein>
    <recommendedName>
        <fullName evidence="3">FAR1 domain-containing protein</fullName>
    </recommendedName>
</protein>
<proteinExistence type="predicted"/>
<reference evidence="1" key="1">
    <citation type="submission" date="2016-06" db="EMBL/GenBank/DDBJ databases">
        <authorList>
            <person name="Cuomo C."/>
            <person name="Litvintseva A."/>
            <person name="Heitman J."/>
            <person name="Chen Y."/>
            <person name="Sun S."/>
            <person name="Springer D."/>
            <person name="Dromer F."/>
            <person name="Young S."/>
            <person name="Zeng Q."/>
            <person name="Chapman S."/>
            <person name="Gujja S."/>
            <person name="Saif S."/>
            <person name="Birren B."/>
        </authorList>
    </citation>
    <scope>NUCLEOTIDE SEQUENCE</scope>
    <source>
        <strain evidence="1">CBS 7841</strain>
    </source>
</reference>
<evidence type="ECO:0000313" key="2">
    <source>
        <dbReference type="Proteomes" id="UP000094043"/>
    </source>
</evidence>
<evidence type="ECO:0008006" key="3">
    <source>
        <dbReference type="Google" id="ProtNLM"/>
    </source>
</evidence>
<organism evidence="1 2">
    <name type="scientific">Cryptococcus depauperatus CBS 7841</name>
    <dbReference type="NCBI Taxonomy" id="1295531"/>
    <lineage>
        <taxon>Eukaryota</taxon>
        <taxon>Fungi</taxon>
        <taxon>Dikarya</taxon>
        <taxon>Basidiomycota</taxon>
        <taxon>Agaricomycotina</taxon>
        <taxon>Tremellomycetes</taxon>
        <taxon>Tremellales</taxon>
        <taxon>Cryptococcaceae</taxon>
        <taxon>Cryptococcus</taxon>
    </lineage>
</organism>